<proteinExistence type="predicted"/>
<dbReference type="PANTHER" id="PTHR34408">
    <property type="entry name" value="FAMILY PROTEIN, PUTATIVE-RELATED"/>
    <property type="match status" value="1"/>
</dbReference>
<sequence>MAQGNLQLLTGLQPDLRKKAEKAFATAASEKVDVFVVSALRSYEEQRRLYAQGRETPGAIVTNARPGESYHNFGLAFDFAVVKNGRAVWDQDHPDWRAFVAICKGLGLEWGGDWKSFKDYPHLQQGNAPSLASLRSTFPHGWRGADTSPEWRVVTEPPLENGCRDKRPETGKGIVAQLQAMLLLDDDGYFGDITEHGVRAFQRTHDSTGARVERRGLRVTGVVDQRTWQAIGAAAAADDPDDGDPADGAGWLPPRQIADAVDAEPAHVLANWPRLQQALRRGGMAGDAVNIAAAATVVTEVGRVFEPINEFGDDDYFTRMYEGRADLGNTRPGDGARYHGRGYIQLTGRANYRTYGKKIGVPLEQHPHLALAPSTAAQVLVEYFGERGVDQAARAGDWELVRQKVNGGMNGWPVFNAAVKSLTKASGTRR</sequence>
<organism evidence="2 3">
    <name type="scientific">Nocardioides taihuensis</name>
    <dbReference type="NCBI Taxonomy" id="1835606"/>
    <lineage>
        <taxon>Bacteria</taxon>
        <taxon>Bacillati</taxon>
        <taxon>Actinomycetota</taxon>
        <taxon>Actinomycetes</taxon>
        <taxon>Propionibacteriales</taxon>
        <taxon>Nocardioidaceae</taxon>
        <taxon>Nocardioides</taxon>
    </lineage>
</organism>
<dbReference type="Pfam" id="PF13539">
    <property type="entry name" value="Peptidase_M15_4"/>
    <property type="match status" value="1"/>
</dbReference>
<comment type="caution">
    <text evidence="2">The sequence shown here is derived from an EMBL/GenBank/DDBJ whole genome shotgun (WGS) entry which is preliminary data.</text>
</comment>
<dbReference type="InterPro" id="IPR036365">
    <property type="entry name" value="PGBD-like_sf"/>
</dbReference>
<dbReference type="SUPFAM" id="SSF47090">
    <property type="entry name" value="PGBD-like"/>
    <property type="match status" value="1"/>
</dbReference>
<accession>A0ABW0BDK1</accession>
<protein>
    <submittedName>
        <fullName evidence="2">M15 family metallopeptidase</fullName>
    </submittedName>
</protein>
<dbReference type="RefSeq" id="WP_378585901.1">
    <property type="nucleotide sequence ID" value="NZ_JBHSKD010000002.1"/>
</dbReference>
<dbReference type="InterPro" id="IPR023346">
    <property type="entry name" value="Lysozyme-like_dom_sf"/>
</dbReference>
<evidence type="ECO:0000313" key="2">
    <source>
        <dbReference type="EMBL" id="MFC5175324.1"/>
    </source>
</evidence>
<feature type="domain" description="Peptidase M15C" evidence="1">
    <location>
        <begin position="65"/>
        <end position="124"/>
    </location>
</feature>
<dbReference type="PANTHER" id="PTHR34408:SF1">
    <property type="entry name" value="GLYCOSYL HYDROLASE FAMILY 19 DOMAIN-CONTAINING PROTEIN HI_1415"/>
    <property type="match status" value="1"/>
</dbReference>
<name>A0ABW0BDK1_9ACTN</name>
<evidence type="ECO:0000259" key="1">
    <source>
        <dbReference type="Pfam" id="PF13539"/>
    </source>
</evidence>
<dbReference type="InterPro" id="IPR036366">
    <property type="entry name" value="PGBDSf"/>
</dbReference>
<dbReference type="InterPro" id="IPR009045">
    <property type="entry name" value="Zn_M74/Hedgehog-like"/>
</dbReference>
<reference evidence="3" key="1">
    <citation type="journal article" date="2019" name="Int. J. Syst. Evol. Microbiol.">
        <title>The Global Catalogue of Microorganisms (GCM) 10K type strain sequencing project: providing services to taxonomists for standard genome sequencing and annotation.</title>
        <authorList>
            <consortium name="The Broad Institute Genomics Platform"/>
            <consortium name="The Broad Institute Genome Sequencing Center for Infectious Disease"/>
            <person name="Wu L."/>
            <person name="Ma J."/>
        </authorList>
    </citation>
    <scope>NUCLEOTIDE SEQUENCE [LARGE SCALE GENOMIC DNA]</scope>
    <source>
        <strain evidence="3">DFY41</strain>
    </source>
</reference>
<dbReference type="Gene3D" id="1.10.530.10">
    <property type="match status" value="1"/>
</dbReference>
<dbReference type="EMBL" id="JBHSKD010000002">
    <property type="protein sequence ID" value="MFC5175324.1"/>
    <property type="molecule type" value="Genomic_DNA"/>
</dbReference>
<dbReference type="Gene3D" id="1.10.101.10">
    <property type="entry name" value="PGBD-like superfamily/PGBD"/>
    <property type="match status" value="1"/>
</dbReference>
<evidence type="ECO:0000313" key="3">
    <source>
        <dbReference type="Proteomes" id="UP001596087"/>
    </source>
</evidence>
<dbReference type="SUPFAM" id="SSF53955">
    <property type="entry name" value="Lysozyme-like"/>
    <property type="match status" value="1"/>
</dbReference>
<dbReference type="Gene3D" id="3.30.1380.10">
    <property type="match status" value="1"/>
</dbReference>
<gene>
    <name evidence="2" type="ORF">ACFPGP_01490</name>
</gene>
<dbReference type="CDD" id="cd14845">
    <property type="entry name" value="L-Ala-D-Glu_peptidase_like"/>
    <property type="match status" value="1"/>
</dbReference>
<dbReference type="SUPFAM" id="SSF55166">
    <property type="entry name" value="Hedgehog/DD-peptidase"/>
    <property type="match status" value="1"/>
</dbReference>
<dbReference type="Proteomes" id="UP001596087">
    <property type="component" value="Unassembled WGS sequence"/>
</dbReference>
<dbReference type="InterPro" id="IPR052354">
    <property type="entry name" value="Cell_Wall_Dynamics_Protein"/>
</dbReference>
<keyword evidence="3" id="KW-1185">Reference proteome</keyword>
<dbReference type="InterPro" id="IPR039561">
    <property type="entry name" value="Peptidase_M15C"/>
</dbReference>